<organism evidence="4 5">
    <name type="scientific">Patella caerulea</name>
    <name type="common">Rayed Mediterranean limpet</name>
    <dbReference type="NCBI Taxonomy" id="87958"/>
    <lineage>
        <taxon>Eukaryota</taxon>
        <taxon>Metazoa</taxon>
        <taxon>Spiralia</taxon>
        <taxon>Lophotrochozoa</taxon>
        <taxon>Mollusca</taxon>
        <taxon>Gastropoda</taxon>
        <taxon>Patellogastropoda</taxon>
        <taxon>Patelloidea</taxon>
        <taxon>Patellidae</taxon>
        <taxon>Patella</taxon>
    </lineage>
</organism>
<feature type="region of interest" description="Disordered" evidence="1">
    <location>
        <begin position="183"/>
        <end position="211"/>
    </location>
</feature>
<feature type="compositionally biased region" description="Low complexity" evidence="1">
    <location>
        <begin position="186"/>
        <end position="211"/>
    </location>
</feature>
<accession>A0AAN8G499</accession>
<sequence>MAAQSIYSLLFRIAVIAALNVIFIHAYPQGAPNSVCVSMVPNHSGQPQQITATNTLELSSNTYSANTPITVTLKGAKVGFLIQARRENGGATPVGKFSSVPTNTQTLACSGDDNSVTHKGRVNANDLTFTWTPPSTDVGNIIFYFTVVKSYAVFWVGQPSTTLTYQMTAPSNTNNMNEVVTNAPSNTNNMNEVVTNEPGNEPAPEGEPGSSGVSFRADSIIILFFVTCLSNVFVV</sequence>
<evidence type="ECO:0000256" key="1">
    <source>
        <dbReference type="SAM" id="MobiDB-lite"/>
    </source>
</evidence>
<dbReference type="CDD" id="cd08544">
    <property type="entry name" value="Reeler"/>
    <property type="match status" value="1"/>
</dbReference>
<dbReference type="InterPro" id="IPR051237">
    <property type="entry name" value="Ferric-chelate_Red/DefProt"/>
</dbReference>
<reference evidence="4 5" key="1">
    <citation type="submission" date="2024-01" db="EMBL/GenBank/DDBJ databases">
        <title>The genome of the rayed Mediterranean limpet Patella caerulea (Linnaeus, 1758).</title>
        <authorList>
            <person name="Anh-Thu Weber A."/>
            <person name="Halstead-Nussloch G."/>
        </authorList>
    </citation>
    <scope>NUCLEOTIDE SEQUENCE [LARGE SCALE GENOMIC DNA]</scope>
    <source>
        <strain evidence="4">AATW-2023a</strain>
        <tissue evidence="4">Whole specimen</tissue>
    </source>
</reference>
<dbReference type="Proteomes" id="UP001347796">
    <property type="component" value="Unassembled WGS sequence"/>
</dbReference>
<protein>
    <recommendedName>
        <fullName evidence="3">Reelin domain-containing protein</fullName>
    </recommendedName>
</protein>
<dbReference type="AlphaFoldDB" id="A0AAN8G499"/>
<dbReference type="GO" id="GO:0016020">
    <property type="term" value="C:membrane"/>
    <property type="evidence" value="ECO:0007669"/>
    <property type="project" value="TreeGrafter"/>
</dbReference>
<keyword evidence="2" id="KW-1133">Transmembrane helix</keyword>
<evidence type="ECO:0000313" key="4">
    <source>
        <dbReference type="EMBL" id="KAK6165670.1"/>
    </source>
</evidence>
<keyword evidence="2" id="KW-0472">Membrane</keyword>
<dbReference type="Gene3D" id="2.60.40.4060">
    <property type="entry name" value="Reeler domain"/>
    <property type="match status" value="1"/>
</dbReference>
<dbReference type="PANTHER" id="PTHR45828:SF42">
    <property type="entry name" value="DEFENSE PROTEIN L(2)34FC"/>
    <property type="match status" value="1"/>
</dbReference>
<dbReference type="InterPro" id="IPR002861">
    <property type="entry name" value="Reeler_dom"/>
</dbReference>
<keyword evidence="2" id="KW-0812">Transmembrane</keyword>
<comment type="caution">
    <text evidence="4">The sequence shown here is derived from an EMBL/GenBank/DDBJ whole genome shotgun (WGS) entry which is preliminary data.</text>
</comment>
<dbReference type="InterPro" id="IPR042307">
    <property type="entry name" value="Reeler_sf"/>
</dbReference>
<evidence type="ECO:0000256" key="2">
    <source>
        <dbReference type="SAM" id="Phobius"/>
    </source>
</evidence>
<dbReference type="PROSITE" id="PS51019">
    <property type="entry name" value="REELIN"/>
    <property type="match status" value="1"/>
</dbReference>
<dbReference type="EMBL" id="JAZGQO010000021">
    <property type="protein sequence ID" value="KAK6165670.1"/>
    <property type="molecule type" value="Genomic_DNA"/>
</dbReference>
<feature type="transmembrane region" description="Helical" evidence="2">
    <location>
        <begin position="9"/>
        <end position="27"/>
    </location>
</feature>
<gene>
    <name evidence="4" type="ORF">SNE40_022554</name>
</gene>
<evidence type="ECO:0000259" key="3">
    <source>
        <dbReference type="PROSITE" id="PS51019"/>
    </source>
</evidence>
<dbReference type="Pfam" id="PF02014">
    <property type="entry name" value="Reeler"/>
    <property type="match status" value="1"/>
</dbReference>
<evidence type="ECO:0000313" key="5">
    <source>
        <dbReference type="Proteomes" id="UP001347796"/>
    </source>
</evidence>
<keyword evidence="5" id="KW-1185">Reference proteome</keyword>
<dbReference type="PANTHER" id="PTHR45828">
    <property type="entry name" value="CYTOCHROME B561/FERRIC REDUCTASE TRANSMEMBRANE"/>
    <property type="match status" value="1"/>
</dbReference>
<feature type="domain" description="Reelin" evidence="3">
    <location>
        <begin position="17"/>
        <end position="184"/>
    </location>
</feature>
<proteinExistence type="predicted"/>
<name>A0AAN8G499_PATCE</name>